<keyword evidence="5 6" id="KW-0472">Membrane</keyword>
<reference evidence="7 8" key="1">
    <citation type="journal article" date="2019" name="Int. J. Syst. Evol. Microbiol.">
        <title>The Global Catalogue of Microorganisms (GCM) 10K type strain sequencing project: providing services to taxonomists for standard genome sequencing and annotation.</title>
        <authorList>
            <consortium name="The Broad Institute Genomics Platform"/>
            <consortium name="The Broad Institute Genome Sequencing Center for Infectious Disease"/>
            <person name="Wu L."/>
            <person name="Ma J."/>
        </authorList>
    </citation>
    <scope>NUCLEOTIDE SEQUENCE [LARGE SCALE GENOMIC DNA]</scope>
    <source>
        <strain evidence="7 8">JCM 16001</strain>
    </source>
</reference>
<feature type="transmembrane region" description="Helical" evidence="6">
    <location>
        <begin position="6"/>
        <end position="29"/>
    </location>
</feature>
<feature type="transmembrane region" description="Helical" evidence="6">
    <location>
        <begin position="70"/>
        <end position="89"/>
    </location>
</feature>
<evidence type="ECO:0000313" key="8">
    <source>
        <dbReference type="Proteomes" id="UP001499851"/>
    </source>
</evidence>
<name>A0ABN2G5P4_9ACTN</name>
<proteinExistence type="predicted"/>
<evidence type="ECO:0000256" key="2">
    <source>
        <dbReference type="ARBA" id="ARBA00022475"/>
    </source>
</evidence>
<protein>
    <submittedName>
        <fullName evidence="7">LysE family translocator</fullName>
    </submittedName>
</protein>
<keyword evidence="2" id="KW-1003">Cell membrane</keyword>
<organism evidence="7 8">
    <name type="scientific">Glycomyces endophyticus</name>
    <dbReference type="NCBI Taxonomy" id="480996"/>
    <lineage>
        <taxon>Bacteria</taxon>
        <taxon>Bacillati</taxon>
        <taxon>Actinomycetota</taxon>
        <taxon>Actinomycetes</taxon>
        <taxon>Glycomycetales</taxon>
        <taxon>Glycomycetaceae</taxon>
        <taxon>Glycomyces</taxon>
    </lineage>
</organism>
<evidence type="ECO:0000256" key="5">
    <source>
        <dbReference type="ARBA" id="ARBA00023136"/>
    </source>
</evidence>
<dbReference type="RefSeq" id="WP_344482290.1">
    <property type="nucleotide sequence ID" value="NZ_BAAAQF010000004.1"/>
</dbReference>
<dbReference type="PANTHER" id="PTHR30086:SF20">
    <property type="entry name" value="ARGININE EXPORTER PROTEIN ARGO-RELATED"/>
    <property type="match status" value="1"/>
</dbReference>
<dbReference type="InterPro" id="IPR001123">
    <property type="entry name" value="LeuE-type"/>
</dbReference>
<dbReference type="PANTHER" id="PTHR30086">
    <property type="entry name" value="ARGININE EXPORTER PROTEIN ARGO"/>
    <property type="match status" value="1"/>
</dbReference>
<comment type="caution">
    <text evidence="7">The sequence shown here is derived from an EMBL/GenBank/DDBJ whole genome shotgun (WGS) entry which is preliminary data.</text>
</comment>
<evidence type="ECO:0000256" key="1">
    <source>
        <dbReference type="ARBA" id="ARBA00004651"/>
    </source>
</evidence>
<feature type="transmembrane region" description="Helical" evidence="6">
    <location>
        <begin position="154"/>
        <end position="178"/>
    </location>
</feature>
<gene>
    <name evidence="7" type="ORF">GCM10009830_09080</name>
</gene>
<accession>A0ABN2G5P4</accession>
<sequence length="212" mass="21677">MSDTAHFLAFVAASLVLILIPGPSVMFTISRALIYGRRQAVLTAWGNAAGTFCASALAAVGLGALISESAVAFAIVKYAGAAYLVYLGVKALRDRKGLMAPPEDGAGAPPKRTLVTVAEGFMVGLLNPKSILFFLAILPQFVNPDSGSATAQMLVLGATFAVLAAGCDTVWGLVAAAARDVFRRPRSRRVLANTGGTALIGLGVAAAAGERA</sequence>
<dbReference type="EMBL" id="BAAAQF010000004">
    <property type="protein sequence ID" value="GAA1665678.1"/>
    <property type="molecule type" value="Genomic_DNA"/>
</dbReference>
<keyword evidence="8" id="KW-1185">Reference proteome</keyword>
<evidence type="ECO:0000256" key="6">
    <source>
        <dbReference type="SAM" id="Phobius"/>
    </source>
</evidence>
<feature type="transmembrane region" description="Helical" evidence="6">
    <location>
        <begin position="190"/>
        <end position="209"/>
    </location>
</feature>
<keyword evidence="3 6" id="KW-0812">Transmembrane</keyword>
<dbReference type="Proteomes" id="UP001499851">
    <property type="component" value="Unassembled WGS sequence"/>
</dbReference>
<comment type="subcellular location">
    <subcellularLocation>
        <location evidence="1">Cell membrane</location>
        <topology evidence="1">Multi-pass membrane protein</topology>
    </subcellularLocation>
</comment>
<evidence type="ECO:0000256" key="4">
    <source>
        <dbReference type="ARBA" id="ARBA00022989"/>
    </source>
</evidence>
<feature type="transmembrane region" description="Helical" evidence="6">
    <location>
        <begin position="121"/>
        <end position="142"/>
    </location>
</feature>
<feature type="transmembrane region" description="Helical" evidence="6">
    <location>
        <begin position="41"/>
        <end position="64"/>
    </location>
</feature>
<keyword evidence="4 6" id="KW-1133">Transmembrane helix</keyword>
<dbReference type="Pfam" id="PF01810">
    <property type="entry name" value="LysE"/>
    <property type="match status" value="1"/>
</dbReference>
<dbReference type="PIRSF" id="PIRSF006324">
    <property type="entry name" value="LeuE"/>
    <property type="match status" value="1"/>
</dbReference>
<evidence type="ECO:0000313" key="7">
    <source>
        <dbReference type="EMBL" id="GAA1665678.1"/>
    </source>
</evidence>
<evidence type="ECO:0000256" key="3">
    <source>
        <dbReference type="ARBA" id="ARBA00022692"/>
    </source>
</evidence>